<dbReference type="GeneID" id="37037213"/>
<dbReference type="OrthoDB" id="10564112at2759"/>
<dbReference type="EMBL" id="KZ819559">
    <property type="protein sequence ID" value="PWN38697.1"/>
    <property type="molecule type" value="Genomic_DNA"/>
</dbReference>
<dbReference type="AlphaFoldDB" id="A0A316VMC7"/>
<reference evidence="1 2" key="1">
    <citation type="journal article" date="2018" name="Mol. Biol. Evol.">
        <title>Broad Genomic Sampling Reveals a Smut Pathogenic Ancestry of the Fungal Clade Ustilaginomycotina.</title>
        <authorList>
            <person name="Kijpornyongpan T."/>
            <person name="Mondo S.J."/>
            <person name="Barry K."/>
            <person name="Sandor L."/>
            <person name="Lee J."/>
            <person name="Lipzen A."/>
            <person name="Pangilinan J."/>
            <person name="LaButti K."/>
            <person name="Hainaut M."/>
            <person name="Henrissat B."/>
            <person name="Grigoriev I.V."/>
            <person name="Spatafora J.W."/>
            <person name="Aime M.C."/>
        </authorList>
    </citation>
    <scope>NUCLEOTIDE SEQUENCE [LARGE SCALE GENOMIC DNA]</scope>
    <source>
        <strain evidence="1 2">MCA 4658</strain>
    </source>
</reference>
<keyword evidence="2" id="KW-1185">Reference proteome</keyword>
<dbReference type="RefSeq" id="XP_025365857.1">
    <property type="nucleotide sequence ID" value="XM_025515343.1"/>
</dbReference>
<dbReference type="InParanoid" id="A0A316VMC7"/>
<evidence type="ECO:0000313" key="1">
    <source>
        <dbReference type="EMBL" id="PWN38697.1"/>
    </source>
</evidence>
<proteinExistence type="predicted"/>
<dbReference type="Proteomes" id="UP000245783">
    <property type="component" value="Unassembled WGS sequence"/>
</dbReference>
<sequence length="164" mass="18112">MDACTLIACHLTLDLQPRPLQAQRPLHQCAMVLHLEQERWDALVPAEKVYHKAKALKAAIRLKHNVDELINHLAQDTSMVIGSEAAYLLVAAESEHDAAQSQLQQLNKGNKDPQAPVHNAQRFKLFDALDASHNALQGFEVRDGSNETGSKADGAFEIDKQFAS</sequence>
<organism evidence="1 2">
    <name type="scientific">Ceraceosorus guamensis</name>
    <dbReference type="NCBI Taxonomy" id="1522189"/>
    <lineage>
        <taxon>Eukaryota</taxon>
        <taxon>Fungi</taxon>
        <taxon>Dikarya</taxon>
        <taxon>Basidiomycota</taxon>
        <taxon>Ustilaginomycotina</taxon>
        <taxon>Exobasidiomycetes</taxon>
        <taxon>Ceraceosorales</taxon>
        <taxon>Ceraceosoraceae</taxon>
        <taxon>Ceraceosorus</taxon>
    </lineage>
</organism>
<evidence type="ECO:0000313" key="2">
    <source>
        <dbReference type="Proteomes" id="UP000245783"/>
    </source>
</evidence>
<name>A0A316VMC7_9BASI</name>
<gene>
    <name evidence="1" type="ORF">IE81DRAFT_332854</name>
</gene>
<protein>
    <submittedName>
        <fullName evidence="1">Uncharacterized protein</fullName>
    </submittedName>
</protein>
<accession>A0A316VMC7</accession>